<keyword evidence="2" id="KW-0812">Transmembrane</keyword>
<proteinExistence type="predicted"/>
<organism evidence="3 4">
    <name type="scientific">Candidatus Roizmanbacteria bacterium RIFCSPHIGHO2_01_FULL_39_24</name>
    <dbReference type="NCBI Taxonomy" id="1802032"/>
    <lineage>
        <taxon>Bacteria</taxon>
        <taxon>Candidatus Roizmaniibacteriota</taxon>
    </lineage>
</organism>
<reference evidence="3 4" key="1">
    <citation type="journal article" date="2016" name="Nat. Commun.">
        <title>Thousands of microbial genomes shed light on interconnected biogeochemical processes in an aquifer system.</title>
        <authorList>
            <person name="Anantharaman K."/>
            <person name="Brown C.T."/>
            <person name="Hug L.A."/>
            <person name="Sharon I."/>
            <person name="Castelle C.J."/>
            <person name="Probst A.J."/>
            <person name="Thomas B.C."/>
            <person name="Singh A."/>
            <person name="Wilkins M.J."/>
            <person name="Karaoz U."/>
            <person name="Brodie E.L."/>
            <person name="Williams K.H."/>
            <person name="Hubbard S.S."/>
            <person name="Banfield J.F."/>
        </authorList>
    </citation>
    <scope>NUCLEOTIDE SEQUENCE [LARGE SCALE GENOMIC DNA]</scope>
</reference>
<dbReference type="InterPro" id="IPR043993">
    <property type="entry name" value="T4SS_pilin"/>
</dbReference>
<keyword evidence="2" id="KW-0472">Membrane</keyword>
<gene>
    <name evidence="3" type="ORF">A2799_02915</name>
</gene>
<keyword evidence="2" id="KW-1133">Transmembrane helix</keyword>
<evidence type="ECO:0000256" key="2">
    <source>
        <dbReference type="SAM" id="Phobius"/>
    </source>
</evidence>
<sequence>MSLLAANSAITKTVQVDPGTLGFEIPTFGELLTFLVKGFFVVAGIAALIMLLWGALAWVLSGGDKEKVEAARDRIIAAIIGVFMILFALAIVWTLEQIVFKGTICFGLSCPASIPVLLDPAGGSTGGSGGAGGTSGGAGSTGTSSGTSGKSGTSGNSSSGTVVVATSTPRPTPTGIRQLPGTGL</sequence>
<comment type="caution">
    <text evidence="3">The sequence shown here is derived from an EMBL/GenBank/DDBJ whole genome shotgun (WGS) entry which is preliminary data.</text>
</comment>
<name>A0A1F7GHU1_9BACT</name>
<evidence type="ECO:0000256" key="1">
    <source>
        <dbReference type="SAM" id="MobiDB-lite"/>
    </source>
</evidence>
<feature type="compositionally biased region" description="Gly residues" evidence="1">
    <location>
        <begin position="128"/>
        <end position="140"/>
    </location>
</feature>
<evidence type="ECO:0000313" key="4">
    <source>
        <dbReference type="Proteomes" id="UP000176850"/>
    </source>
</evidence>
<feature type="transmembrane region" description="Helical" evidence="2">
    <location>
        <begin position="39"/>
        <end position="63"/>
    </location>
</feature>
<accession>A0A1F7GHU1</accession>
<feature type="compositionally biased region" description="Low complexity" evidence="1">
    <location>
        <begin position="141"/>
        <end position="168"/>
    </location>
</feature>
<dbReference type="Proteomes" id="UP000176850">
    <property type="component" value="Unassembled WGS sequence"/>
</dbReference>
<feature type="region of interest" description="Disordered" evidence="1">
    <location>
        <begin position="128"/>
        <end position="184"/>
    </location>
</feature>
<dbReference type="EMBL" id="MFZH01000030">
    <property type="protein sequence ID" value="OGK18530.1"/>
    <property type="molecule type" value="Genomic_DNA"/>
</dbReference>
<feature type="transmembrane region" description="Helical" evidence="2">
    <location>
        <begin position="75"/>
        <end position="95"/>
    </location>
</feature>
<dbReference type="Pfam" id="PF18895">
    <property type="entry name" value="T4SS_pilin"/>
    <property type="match status" value="1"/>
</dbReference>
<dbReference type="AlphaFoldDB" id="A0A1F7GHU1"/>
<evidence type="ECO:0000313" key="3">
    <source>
        <dbReference type="EMBL" id="OGK18530.1"/>
    </source>
</evidence>
<protein>
    <submittedName>
        <fullName evidence="3">Uncharacterized protein</fullName>
    </submittedName>
</protein>